<feature type="compositionally biased region" description="Polar residues" evidence="5">
    <location>
        <begin position="15"/>
        <end position="27"/>
    </location>
</feature>
<feature type="transmembrane region" description="Helical" evidence="6">
    <location>
        <begin position="160"/>
        <end position="179"/>
    </location>
</feature>
<protein>
    <submittedName>
        <fullName evidence="8">Major facilitator superfamily domain-containing protein</fullName>
    </submittedName>
</protein>
<dbReference type="PANTHER" id="PTHR23502:SF157">
    <property type="entry name" value="MAJOR FACILITATOR SUPERFAMILY (MFS) PROFILE DOMAIN-CONTAINING PROTEIN-RELATED"/>
    <property type="match status" value="1"/>
</dbReference>
<evidence type="ECO:0000256" key="5">
    <source>
        <dbReference type="SAM" id="MobiDB-lite"/>
    </source>
</evidence>
<feature type="domain" description="Major facilitator superfamily (MFS) profile" evidence="7">
    <location>
        <begin position="65"/>
        <end position="500"/>
    </location>
</feature>
<feature type="transmembrane region" description="Helical" evidence="6">
    <location>
        <begin position="472"/>
        <end position="491"/>
    </location>
</feature>
<feature type="transmembrane region" description="Helical" evidence="6">
    <location>
        <begin position="223"/>
        <end position="242"/>
    </location>
</feature>
<dbReference type="Pfam" id="PF07690">
    <property type="entry name" value="MFS_1"/>
    <property type="match status" value="1"/>
</dbReference>
<comment type="subcellular location">
    <subcellularLocation>
        <location evidence="1">Membrane</location>
        <topology evidence="1">Multi-pass membrane protein</topology>
    </subcellularLocation>
</comment>
<organism evidence="8 9">
    <name type="scientific">Phialemonium atrogriseum</name>
    <dbReference type="NCBI Taxonomy" id="1093897"/>
    <lineage>
        <taxon>Eukaryota</taxon>
        <taxon>Fungi</taxon>
        <taxon>Dikarya</taxon>
        <taxon>Ascomycota</taxon>
        <taxon>Pezizomycotina</taxon>
        <taxon>Sordariomycetes</taxon>
        <taxon>Sordariomycetidae</taxon>
        <taxon>Cephalothecales</taxon>
        <taxon>Cephalothecaceae</taxon>
        <taxon>Phialemonium</taxon>
    </lineage>
</organism>
<evidence type="ECO:0000256" key="3">
    <source>
        <dbReference type="ARBA" id="ARBA00022989"/>
    </source>
</evidence>
<feature type="transmembrane region" description="Helical" evidence="6">
    <location>
        <begin position="437"/>
        <end position="460"/>
    </location>
</feature>
<feature type="transmembrane region" description="Helical" evidence="6">
    <location>
        <begin position="191"/>
        <end position="217"/>
    </location>
</feature>
<evidence type="ECO:0000256" key="2">
    <source>
        <dbReference type="ARBA" id="ARBA00022692"/>
    </source>
</evidence>
<evidence type="ECO:0000256" key="1">
    <source>
        <dbReference type="ARBA" id="ARBA00004141"/>
    </source>
</evidence>
<reference evidence="8" key="1">
    <citation type="submission" date="2023-06" db="EMBL/GenBank/DDBJ databases">
        <title>Genome-scale phylogeny and comparative genomics of the fungal order Sordariales.</title>
        <authorList>
            <consortium name="Lawrence Berkeley National Laboratory"/>
            <person name="Hensen N."/>
            <person name="Bonometti L."/>
            <person name="Westerberg I."/>
            <person name="Brannstrom I.O."/>
            <person name="Guillou S."/>
            <person name="Cros-Aarteil S."/>
            <person name="Calhoun S."/>
            <person name="Haridas S."/>
            <person name="Kuo A."/>
            <person name="Mondo S."/>
            <person name="Pangilinan J."/>
            <person name="Riley R."/>
            <person name="Labutti K."/>
            <person name="Andreopoulos B."/>
            <person name="Lipzen A."/>
            <person name="Chen C."/>
            <person name="Yanf M."/>
            <person name="Daum C."/>
            <person name="Ng V."/>
            <person name="Clum A."/>
            <person name="Steindorff A."/>
            <person name="Ohm R."/>
            <person name="Martin F."/>
            <person name="Silar P."/>
            <person name="Natvig D."/>
            <person name="Lalanne C."/>
            <person name="Gautier V."/>
            <person name="Ament-Velasquez S.L."/>
            <person name="Kruys A."/>
            <person name="Hutchinson M.I."/>
            <person name="Powell A.J."/>
            <person name="Barry K."/>
            <person name="Miller A.N."/>
            <person name="Grigoriev I.V."/>
            <person name="Debuchy R."/>
            <person name="Gladieux P."/>
            <person name="Thoren M.H."/>
            <person name="Johannesson H."/>
        </authorList>
    </citation>
    <scope>NUCLEOTIDE SEQUENCE</scope>
    <source>
        <strain evidence="8">8032-3</strain>
    </source>
</reference>
<feature type="transmembrane region" description="Helical" evidence="6">
    <location>
        <begin position="103"/>
        <end position="123"/>
    </location>
</feature>
<keyword evidence="3 6" id="KW-1133">Transmembrane helix</keyword>
<dbReference type="InterPro" id="IPR011701">
    <property type="entry name" value="MFS"/>
</dbReference>
<dbReference type="Proteomes" id="UP001244011">
    <property type="component" value="Unassembled WGS sequence"/>
</dbReference>
<feature type="transmembrane region" description="Helical" evidence="6">
    <location>
        <begin position="406"/>
        <end position="430"/>
    </location>
</feature>
<evidence type="ECO:0000256" key="6">
    <source>
        <dbReference type="SAM" id="Phobius"/>
    </source>
</evidence>
<evidence type="ECO:0000313" key="8">
    <source>
        <dbReference type="EMBL" id="KAK1764007.1"/>
    </source>
</evidence>
<feature type="transmembrane region" description="Helical" evidence="6">
    <location>
        <begin position="292"/>
        <end position="317"/>
    </location>
</feature>
<dbReference type="SUPFAM" id="SSF103473">
    <property type="entry name" value="MFS general substrate transporter"/>
    <property type="match status" value="1"/>
</dbReference>
<feature type="transmembrane region" description="Helical" evidence="6">
    <location>
        <begin position="337"/>
        <end position="355"/>
    </location>
</feature>
<gene>
    <name evidence="8" type="ORF">QBC33DRAFT_596297</name>
</gene>
<dbReference type="AlphaFoldDB" id="A0AAJ0FE69"/>
<dbReference type="RefSeq" id="XP_060280220.1">
    <property type="nucleotide sequence ID" value="XM_060431874.1"/>
</dbReference>
<dbReference type="PROSITE" id="PS50850">
    <property type="entry name" value="MFS"/>
    <property type="match status" value="1"/>
</dbReference>
<dbReference type="PANTHER" id="PTHR23502">
    <property type="entry name" value="MAJOR FACILITATOR SUPERFAMILY"/>
    <property type="match status" value="1"/>
</dbReference>
<evidence type="ECO:0000259" key="7">
    <source>
        <dbReference type="PROSITE" id="PS50850"/>
    </source>
</evidence>
<feature type="transmembrane region" description="Helical" evidence="6">
    <location>
        <begin position="135"/>
        <end position="154"/>
    </location>
</feature>
<name>A0AAJ0FE69_9PEZI</name>
<dbReference type="InterPro" id="IPR020846">
    <property type="entry name" value="MFS_dom"/>
</dbReference>
<proteinExistence type="predicted"/>
<dbReference type="GO" id="GO:0022857">
    <property type="term" value="F:transmembrane transporter activity"/>
    <property type="evidence" value="ECO:0007669"/>
    <property type="project" value="InterPro"/>
</dbReference>
<dbReference type="EMBL" id="MU839023">
    <property type="protein sequence ID" value="KAK1764007.1"/>
    <property type="molecule type" value="Genomic_DNA"/>
</dbReference>
<evidence type="ECO:0000313" key="9">
    <source>
        <dbReference type="Proteomes" id="UP001244011"/>
    </source>
</evidence>
<accession>A0AAJ0FE69</accession>
<evidence type="ECO:0000256" key="4">
    <source>
        <dbReference type="ARBA" id="ARBA00023136"/>
    </source>
</evidence>
<comment type="caution">
    <text evidence="8">The sequence shown here is derived from an EMBL/GenBank/DDBJ whole genome shotgun (WGS) entry which is preliminary data.</text>
</comment>
<dbReference type="Gene3D" id="1.20.1250.20">
    <property type="entry name" value="MFS general substrate transporter like domains"/>
    <property type="match status" value="1"/>
</dbReference>
<keyword evidence="9" id="KW-1185">Reference proteome</keyword>
<sequence length="533" mass="58169">MKLRDQVTQEETKEASSPQATTRTQPPTIARVEAAKYGLQIDSNGLVTWGPGSRLHPRNWSFSRKAYDTGIIIFVDFFETAVSTAGANAGDQAQNQLGLDRTLTVFIFTSLYLIGQGIGGLVFPSYSESFGRRWLYIGSGILFAAFCGLIGAVPSVAGVVIGRFMTGIFSSVGCIVAAGSIEDMWDSRARVWLIFAWGTTANLGMVVGPIMSAYIIPPLGWRWVFYISAIVCAVSAVFLLPLRESRPSLILRRTVDKIRKQTGDTTLKTSSPDDMPDLQTFIRTSVLRPVHLFFTEIIVFTVSLLSAVAFALIYLFTEVVPPIFASYTNPPLTRTQQIIPWIAIGAGLLLGALTRTWDHRRLRNRKTADIAPEDKLIGFALGAPALAVGLWWFAWTVPPAGSSVPWGVPAASLVLVGWALNEFDVVLAGYMADTYRAYAASGFGAMALLRSALSAAFPLFAPHMYQAMGYNYAGTVLAVMATVFCLVPPVFMRYGAAIRRRSKFAMWALGFWEEDGATSVGEDSEAPIMEAKR</sequence>
<dbReference type="InterPro" id="IPR036259">
    <property type="entry name" value="MFS_trans_sf"/>
</dbReference>
<keyword evidence="2 6" id="KW-0812">Transmembrane</keyword>
<feature type="transmembrane region" description="Helical" evidence="6">
    <location>
        <begin position="376"/>
        <end position="394"/>
    </location>
</feature>
<keyword evidence="4 6" id="KW-0472">Membrane</keyword>
<feature type="region of interest" description="Disordered" evidence="5">
    <location>
        <begin position="1"/>
        <end position="27"/>
    </location>
</feature>
<feature type="compositionally biased region" description="Basic and acidic residues" evidence="5">
    <location>
        <begin position="1"/>
        <end position="14"/>
    </location>
</feature>
<dbReference type="GeneID" id="85315061"/>
<dbReference type="GO" id="GO:0016020">
    <property type="term" value="C:membrane"/>
    <property type="evidence" value="ECO:0007669"/>
    <property type="project" value="UniProtKB-SubCell"/>
</dbReference>